<organism evidence="1 2">
    <name type="scientific">Mytilus edulis</name>
    <name type="common">Blue mussel</name>
    <dbReference type="NCBI Taxonomy" id="6550"/>
    <lineage>
        <taxon>Eukaryota</taxon>
        <taxon>Metazoa</taxon>
        <taxon>Spiralia</taxon>
        <taxon>Lophotrochozoa</taxon>
        <taxon>Mollusca</taxon>
        <taxon>Bivalvia</taxon>
        <taxon>Autobranchia</taxon>
        <taxon>Pteriomorphia</taxon>
        <taxon>Mytilida</taxon>
        <taxon>Mytiloidea</taxon>
        <taxon>Mytilidae</taxon>
        <taxon>Mytilinae</taxon>
        <taxon>Mytilus</taxon>
    </lineage>
</organism>
<evidence type="ECO:0000313" key="1">
    <source>
        <dbReference type="EMBL" id="CAG2236586.1"/>
    </source>
</evidence>
<proteinExistence type="predicted"/>
<protein>
    <submittedName>
        <fullName evidence="1">Uncharacterized protein</fullName>
    </submittedName>
</protein>
<gene>
    <name evidence="1" type="ORF">MEDL_49106</name>
</gene>
<keyword evidence="2" id="KW-1185">Reference proteome</keyword>
<comment type="caution">
    <text evidence="1">The sequence shown here is derived from an EMBL/GenBank/DDBJ whole genome shotgun (WGS) entry which is preliminary data.</text>
</comment>
<accession>A0A8S3TSH3</accession>
<reference evidence="1" key="1">
    <citation type="submission" date="2021-03" db="EMBL/GenBank/DDBJ databases">
        <authorList>
            <person name="Bekaert M."/>
        </authorList>
    </citation>
    <scope>NUCLEOTIDE SEQUENCE</scope>
</reference>
<dbReference type="AlphaFoldDB" id="A0A8S3TSH3"/>
<sequence>MITDKPALNLDTSCNVSLEDTDRKLENEEKNLITAIMVIGTSGQEDDTMTSDHANSDDLTIKKKTQNDQNFRNLAIQDNCFYATKDIAGYDGITHLLKTHSLALKIGTYLRNCATCTIRTRNKLLREDRGGLNSCSADTRGKQKEQIKTYSIDLRLHNIDRVSEEERQRCIKRSGN</sequence>
<dbReference type="EMBL" id="CAJPWZ010002360">
    <property type="protein sequence ID" value="CAG2236586.1"/>
    <property type="molecule type" value="Genomic_DNA"/>
</dbReference>
<evidence type="ECO:0000313" key="2">
    <source>
        <dbReference type="Proteomes" id="UP000683360"/>
    </source>
</evidence>
<name>A0A8S3TSH3_MYTED</name>
<dbReference type="Proteomes" id="UP000683360">
    <property type="component" value="Unassembled WGS sequence"/>
</dbReference>